<dbReference type="AlphaFoldDB" id="A0A061FRN2"/>
<evidence type="ECO:0000313" key="3">
    <source>
        <dbReference type="Proteomes" id="UP000026915"/>
    </source>
</evidence>
<reference evidence="2 3" key="1">
    <citation type="journal article" date="2013" name="Genome Biol.">
        <title>The genome sequence of the most widely cultivated cacao type and its use to identify candidate genes regulating pod color.</title>
        <authorList>
            <person name="Motamayor J.C."/>
            <person name="Mockaitis K."/>
            <person name="Schmutz J."/>
            <person name="Haiminen N."/>
            <person name="Iii D.L."/>
            <person name="Cornejo O."/>
            <person name="Findley S.D."/>
            <person name="Zheng P."/>
            <person name="Utro F."/>
            <person name="Royaert S."/>
            <person name="Saski C."/>
            <person name="Jenkins J."/>
            <person name="Podicheti R."/>
            <person name="Zhao M."/>
            <person name="Scheffler B.E."/>
            <person name="Stack J.C."/>
            <person name="Feltus F.A."/>
            <person name="Mustiga G.M."/>
            <person name="Amores F."/>
            <person name="Phillips W."/>
            <person name="Marelli J.P."/>
            <person name="May G.D."/>
            <person name="Shapiro H."/>
            <person name="Ma J."/>
            <person name="Bustamante C.D."/>
            <person name="Schnell R.J."/>
            <person name="Main D."/>
            <person name="Gilbert D."/>
            <person name="Parida L."/>
            <person name="Kuhn D.N."/>
        </authorList>
    </citation>
    <scope>NUCLEOTIDE SEQUENCE [LARGE SCALE GENOMIC DNA]</scope>
    <source>
        <strain evidence="3">cv. Matina 1-6</strain>
    </source>
</reference>
<keyword evidence="3" id="KW-1185">Reference proteome</keyword>
<organism evidence="2 3">
    <name type="scientific">Theobroma cacao</name>
    <name type="common">Cacao</name>
    <name type="synonym">Cocoa</name>
    <dbReference type="NCBI Taxonomy" id="3641"/>
    <lineage>
        <taxon>Eukaryota</taxon>
        <taxon>Viridiplantae</taxon>
        <taxon>Streptophyta</taxon>
        <taxon>Embryophyta</taxon>
        <taxon>Tracheophyta</taxon>
        <taxon>Spermatophyta</taxon>
        <taxon>Magnoliopsida</taxon>
        <taxon>eudicotyledons</taxon>
        <taxon>Gunneridae</taxon>
        <taxon>Pentapetalae</taxon>
        <taxon>rosids</taxon>
        <taxon>malvids</taxon>
        <taxon>Malvales</taxon>
        <taxon>Malvaceae</taxon>
        <taxon>Byttnerioideae</taxon>
        <taxon>Theobroma</taxon>
    </lineage>
</organism>
<feature type="region of interest" description="Disordered" evidence="1">
    <location>
        <begin position="58"/>
        <end position="88"/>
    </location>
</feature>
<proteinExistence type="predicted"/>
<dbReference type="Proteomes" id="UP000026915">
    <property type="component" value="Chromosome 10"/>
</dbReference>
<sequence>MSHITAKPSPPLTSTILPSPIRNALHMAPNIKGITALRHTTFLVKDYHVHTLHHHLRNIPQLDNHGPNPTHHKGSSPAPNPTQFLGLK</sequence>
<dbReference type="InParanoid" id="A0A061FRN2"/>
<name>A0A061FRN2_THECC</name>
<evidence type="ECO:0000256" key="1">
    <source>
        <dbReference type="SAM" id="MobiDB-lite"/>
    </source>
</evidence>
<dbReference type="HOGENOM" id="CLU_2473466_0_0_1"/>
<protein>
    <submittedName>
        <fullName evidence="2">Uncharacterized protein</fullName>
    </submittedName>
</protein>
<evidence type="ECO:0000313" key="2">
    <source>
        <dbReference type="EMBL" id="EOY19711.1"/>
    </source>
</evidence>
<dbReference type="EMBL" id="CM001888">
    <property type="protein sequence ID" value="EOY19711.1"/>
    <property type="molecule type" value="Genomic_DNA"/>
</dbReference>
<accession>A0A061FRN2</accession>
<dbReference type="Gramene" id="EOY19711">
    <property type="protein sequence ID" value="EOY19711"/>
    <property type="gene ID" value="TCM_045017"/>
</dbReference>
<gene>
    <name evidence="2" type="ORF">TCM_045017</name>
</gene>